<name>A0A0V1GZE7_TRIPS</name>
<accession>A0A0V1GZE7</accession>
<gene>
    <name evidence="1" type="ORF">T4B_9387</name>
    <name evidence="2" type="ORF">T4C_1426</name>
</gene>
<keyword evidence="3" id="KW-1185">Reference proteome</keyword>
<comment type="caution">
    <text evidence="1">The sequence shown here is derived from an EMBL/GenBank/DDBJ whole genome shotgun (WGS) entry which is preliminary data.</text>
</comment>
<dbReference type="Proteomes" id="UP000054805">
    <property type="component" value="Unassembled WGS sequence"/>
</dbReference>
<evidence type="ECO:0000313" key="1">
    <source>
        <dbReference type="EMBL" id="KRZ03644.1"/>
    </source>
</evidence>
<evidence type="ECO:0000313" key="4">
    <source>
        <dbReference type="Proteomes" id="UP000054826"/>
    </source>
</evidence>
<dbReference type="Proteomes" id="UP000054826">
    <property type="component" value="Unassembled WGS sequence"/>
</dbReference>
<sequence length="84" mass="9616">MGRNNTLHSLLNSSLTSHDRRFHLCAGMLTISTRATIVRHHQFQKRRAAADKARQNLSPWAVRLKGAGSTKCWIYVIRLRTKGF</sequence>
<dbReference type="EMBL" id="JYDS01000525">
    <property type="protein sequence ID" value="KRZ03644.1"/>
    <property type="molecule type" value="Genomic_DNA"/>
</dbReference>
<protein>
    <submittedName>
        <fullName evidence="1">Uncharacterized protein</fullName>
    </submittedName>
</protein>
<dbReference type="AlphaFoldDB" id="A0A0V1GZE7"/>
<evidence type="ECO:0000313" key="3">
    <source>
        <dbReference type="Proteomes" id="UP000054805"/>
    </source>
</evidence>
<organism evidence="1 3">
    <name type="scientific">Trichinella pseudospiralis</name>
    <name type="common">Parasitic roundworm</name>
    <dbReference type="NCBI Taxonomy" id="6337"/>
    <lineage>
        <taxon>Eukaryota</taxon>
        <taxon>Metazoa</taxon>
        <taxon>Ecdysozoa</taxon>
        <taxon>Nematoda</taxon>
        <taxon>Enoplea</taxon>
        <taxon>Dorylaimia</taxon>
        <taxon>Trichinellida</taxon>
        <taxon>Trichinellidae</taxon>
        <taxon>Trichinella</taxon>
    </lineage>
</organism>
<reference evidence="3 4" key="1">
    <citation type="submission" date="2015-01" db="EMBL/GenBank/DDBJ databases">
        <title>Evolution of Trichinella species and genotypes.</title>
        <authorList>
            <person name="Korhonen P.K."/>
            <person name="Edoardo P."/>
            <person name="Giuseppe L.R."/>
            <person name="Gasser R.B."/>
        </authorList>
    </citation>
    <scope>NUCLEOTIDE SEQUENCE [LARGE SCALE GENOMIC DNA]</scope>
    <source>
        <strain evidence="2">ISS176</strain>
        <strain evidence="1">ISS588</strain>
    </source>
</reference>
<evidence type="ECO:0000313" key="2">
    <source>
        <dbReference type="EMBL" id="KRZ24469.1"/>
    </source>
</evidence>
<dbReference type="EMBL" id="JYDV01000219">
    <property type="protein sequence ID" value="KRZ24469.1"/>
    <property type="molecule type" value="Genomic_DNA"/>
</dbReference>
<proteinExistence type="predicted"/>